<dbReference type="Proteomes" id="UP000318833">
    <property type="component" value="Unassembled WGS sequence"/>
</dbReference>
<feature type="transmembrane region" description="Helical" evidence="1">
    <location>
        <begin position="172"/>
        <end position="190"/>
    </location>
</feature>
<sequence length="221" mass="23837">MAALKNVQKLGGISAILEAIIYGIAFIIYGAVLVYPPSDANTIQELKFLSDNQTILMILNLIVYVLFGVLLSVLVLAIHERLKNTSHVLSKIASVFGLIWVGLVIASGMIANIGLDSVIRIGAKEPEQAMLIWKSVEIVTEGLGGGNEIVGGVWVLLLSIAALKGKSFSKPLVFLGCIVGSAGILTIYPADIFTEIFGLSQIIWFIWLGIFMLRNSQKSVH</sequence>
<keyword evidence="3" id="KW-1185">Reference proteome</keyword>
<proteinExistence type="predicted"/>
<feature type="transmembrane region" description="Helical" evidence="1">
    <location>
        <begin position="88"/>
        <end position="110"/>
    </location>
</feature>
<dbReference type="OrthoDB" id="1162205at2"/>
<feature type="transmembrane region" description="Helical" evidence="1">
    <location>
        <begin position="12"/>
        <end position="35"/>
    </location>
</feature>
<dbReference type="RefSeq" id="WP_109437658.1">
    <property type="nucleotide sequence ID" value="NZ_CANLVC010000006.1"/>
</dbReference>
<gene>
    <name evidence="2" type="ORF">FOF46_24430</name>
</gene>
<comment type="caution">
    <text evidence="2">The sequence shown here is derived from an EMBL/GenBank/DDBJ whole genome shotgun (WGS) entry which is preliminary data.</text>
</comment>
<dbReference type="AlphaFoldDB" id="A0A554VDI2"/>
<reference evidence="2 3" key="1">
    <citation type="submission" date="2019-07" db="EMBL/GenBank/DDBJ databases">
        <title>The draft genome sequence of Aquimarina algiphila M91.</title>
        <authorList>
            <person name="Meng X."/>
        </authorList>
    </citation>
    <scope>NUCLEOTIDE SEQUENCE [LARGE SCALE GENOMIC DNA]</scope>
    <source>
        <strain evidence="2 3">M91</strain>
    </source>
</reference>
<feature type="transmembrane region" description="Helical" evidence="1">
    <location>
        <begin position="55"/>
        <end position="76"/>
    </location>
</feature>
<evidence type="ECO:0000313" key="2">
    <source>
        <dbReference type="EMBL" id="TSE04976.1"/>
    </source>
</evidence>
<keyword evidence="1" id="KW-0812">Transmembrane</keyword>
<name>A0A554VDI2_9FLAO</name>
<keyword evidence="1" id="KW-1133">Transmembrane helix</keyword>
<keyword evidence="1" id="KW-0472">Membrane</keyword>
<protein>
    <submittedName>
        <fullName evidence="2">DUF4386 family protein</fullName>
    </submittedName>
</protein>
<accession>A0A554VDI2</accession>
<feature type="transmembrane region" description="Helical" evidence="1">
    <location>
        <begin position="196"/>
        <end position="213"/>
    </location>
</feature>
<organism evidence="2 3">
    <name type="scientific">Aquimarina algiphila</name>
    <dbReference type="NCBI Taxonomy" id="2047982"/>
    <lineage>
        <taxon>Bacteria</taxon>
        <taxon>Pseudomonadati</taxon>
        <taxon>Bacteroidota</taxon>
        <taxon>Flavobacteriia</taxon>
        <taxon>Flavobacteriales</taxon>
        <taxon>Flavobacteriaceae</taxon>
        <taxon>Aquimarina</taxon>
    </lineage>
</organism>
<dbReference type="EMBL" id="VLNR01000068">
    <property type="protein sequence ID" value="TSE04976.1"/>
    <property type="molecule type" value="Genomic_DNA"/>
</dbReference>
<evidence type="ECO:0000313" key="3">
    <source>
        <dbReference type="Proteomes" id="UP000318833"/>
    </source>
</evidence>
<evidence type="ECO:0000256" key="1">
    <source>
        <dbReference type="SAM" id="Phobius"/>
    </source>
</evidence>